<evidence type="ECO:0000256" key="5">
    <source>
        <dbReference type="ARBA" id="ARBA00023054"/>
    </source>
</evidence>
<feature type="coiled-coil region" evidence="8">
    <location>
        <begin position="423"/>
        <end position="457"/>
    </location>
</feature>
<keyword evidence="5 8" id="KW-0175">Coiled coil</keyword>
<proteinExistence type="predicted"/>
<evidence type="ECO:0000313" key="10">
    <source>
        <dbReference type="Proteomes" id="UP000694925"/>
    </source>
</evidence>
<evidence type="ECO:0000256" key="3">
    <source>
        <dbReference type="ARBA" id="ARBA00022490"/>
    </source>
</evidence>
<comment type="subcellular location">
    <subcellularLocation>
        <location evidence="1">Cytoplasm</location>
        <location evidence="1">Cytoskeleton</location>
        <location evidence="1">Cilium basal body</location>
    </subcellularLocation>
    <subcellularLocation>
        <location evidence="2">Cytoplasm</location>
        <location evidence="2">Cytoskeleton</location>
        <location evidence="2">Microtubule organizing center</location>
        <location evidence="2">Centrosome</location>
    </subcellularLocation>
</comment>
<feature type="coiled-coil region" evidence="8">
    <location>
        <begin position="1761"/>
        <end position="1873"/>
    </location>
</feature>
<dbReference type="PANTHER" id="PTHR18879:SF20">
    <property type="entry name" value="CENTROSOMAL PROTEIN OF 290 KDA"/>
    <property type="match status" value="1"/>
</dbReference>
<evidence type="ECO:0000313" key="11">
    <source>
        <dbReference type="RefSeq" id="XP_017893114.1"/>
    </source>
</evidence>
<dbReference type="RefSeq" id="XP_017893114.1">
    <property type="nucleotide sequence ID" value="XM_018037625.2"/>
</dbReference>
<feature type="coiled-coil region" evidence="8">
    <location>
        <begin position="1075"/>
        <end position="1116"/>
    </location>
</feature>
<feature type="compositionally biased region" description="Basic and acidic residues" evidence="9">
    <location>
        <begin position="88"/>
        <end position="106"/>
    </location>
</feature>
<feature type="region of interest" description="Disordered" evidence="9">
    <location>
        <begin position="77"/>
        <end position="113"/>
    </location>
</feature>
<sequence>MGRTDWDRIFSADPSSLTDDDMEALYPAIISCDVDEISDTHNLRTLMKLSQEILQYKDNQVESLLLECGELKQTISSLKPEPAKRRKKEGDDSRRESTDLSKHVEMSESTEYDDALQGKNKKIKILVTELESLENDNLILKERLTTLTREMEDATVKMNEMAEELSSARVKSVEYKESISELERENSALVAQVEEITAQQIDRDRAIDEFGSAIDSRINEWKAILDEKDNEILRLKENLSQSVLHSVTSVKEQSKSEIIRLNEEIDCRDKIINELKTKLSEATVEINESASLIEKLKADAKKVGKVDKKKEHKDLLKKLQDASEQISKLQTQLNDAEEDAQARSSKLCEVLATLKKYEDENESLAEALHEIKQLKDDLKSKTEHIRELIDVVNKLEMLNSYQEMEIITLREKLGIPEDESVSIERALAKRKEQEKKLQELLQQNKVLVEENIELKSDMRVLKYKLSKTSKELDISDSSIDGASDFFHSTKLTESVFKWHSKVNISEVQENMQLIIDENEALRRGMHEILDSIRSQDGKSVVEIQSSTLERLLEALDVRHLAGWYHPVMRLQEHLNVVQGSNAELRGQLKQLRKELQKKDKILHALALNKHGDLDKVYTEESDSEKLSMYLSEMKNLQEAYKNEADEWEKQKNSLIERNDELSNEIEKLKLRLEVYEQSARILEEGEDEIRKAFVAKTKEFVEASGEALIANRKNVALQKLLAKETARAYHDQKEAIKNESYLRKALADSSKHSNVLEREVSILQSNLFNSVSSSIYNELKEKHEELSIRFRGLLENNLISGNENEIESLKKELELARRVKDQLVEHLQKETRFEDDGDVMGRLKDAQARELLEKQRADHVTSLHEILQVQLSKCEESLKEITAAKSELQEELIILHKRLSKDVHFEKSPQLRDNKSEQLNDKNAMLQTEVENLKKQLEITQEEAQRHYSLNSLKTLELDDLRHQILNLQAVSEDKATISRLDFELASKNLSEMELNAQKLRLENEVSCLQEELDKSRTACEGLRTYVQDCRRQCENRCRMYVDIIRFFQNLYSGSTSISALDRIVSLSVKLKNERQNIDSEMKKAKEYYESTKQQQELLNNRLQIVESLKDILEQQIGSSSVEDIVQRFSEYSQYTLNDFKYKRKITQLEYELQIANNKFMEYESAINEMEHDMIQIQKAWSKGDHQQRRIDTRSAATSPPLLENKHAPVQATIEVKSKEVQTDPYTCCLEKKETSEVEVQTISPREPEDLNKKTKQKDMAVKEEDTVYSKKEVENIGKAERDVDEKSAREVSLLRDQLNEAMKLASERSSTLIKYEMQMAENQARVDSLNRTIKSKDSELTEKEKLLEEYKLSSQGTDCADKLALKSSINSLQKLLNQKEETIARYQNLLKEDRDEHSKAAARLQEEIRSLHARVQSMQRETQRTEQKRDNKKEDRLIVKLQETSSRVEDVRNSAMQVEEVARLEEKVSTLEADLNITKELSDRWHRLAEERLNHMDRMRERLEEQHKSELESYRGECAKWQTEAEMLRTQLSENRMLVTKGNMSLMKELQEKDDKIHQLTLAYQQLQNEVELIQSTNRSRNAITQGETEITSRDHTQRVDSVRKQLQSLLEKEKMYKNEITELKQQISRRYTAVKSQEKRASQRETQLERKVKSLEEELEKARAQLDREYLAHEAKRLKTAEELALWEKQKKWQQMAERFKEKLKEKTDEYTKLQASHEKLRSVVSCMEREKWYLKSKLKLENTMAGSLSARPVQQNVMEELQKECQILRERIKELSDRLENEDNEKLLLKVEEQKRRIAALEIVSQGNSYVVSQLEKLEMTKDILEKMNLALEAENFELRLELEKANGDAPRLREKVEHLEKYIKILKEEKSSDCSPMSSDKESRENGSKKTTMEMEKTIFTLKRIIEKLQVENKRLKLDSKKSFARQGVLSGRENDSALQRQYEDAQKRIVALETDLQLAEQRVTALEKVQKEDDNAEIKVLREQLSHKSELLDKVKHLLSRAAINEKSLRQRVQQLESKQTLSTIPECHVTPPSLE</sequence>
<dbReference type="RefSeq" id="XP_026666547.1">
    <property type="nucleotide sequence ID" value="XM_026810746.1"/>
</dbReference>
<keyword evidence="6" id="KW-0206">Cytoskeleton</keyword>
<dbReference type="GO" id="GO:1905515">
    <property type="term" value="P:non-motile cilium assembly"/>
    <property type="evidence" value="ECO:0007669"/>
    <property type="project" value="TreeGrafter"/>
</dbReference>
<keyword evidence="4" id="KW-0970">Cilium biogenesis/degradation</keyword>
<evidence type="ECO:0000256" key="4">
    <source>
        <dbReference type="ARBA" id="ARBA00022794"/>
    </source>
</evidence>
<feature type="coiled-coil region" evidence="8">
    <location>
        <begin position="116"/>
        <end position="238"/>
    </location>
</feature>
<evidence type="ECO:0000256" key="9">
    <source>
        <dbReference type="SAM" id="MobiDB-lite"/>
    </source>
</evidence>
<name>A0AAJ7RWF5_9HYME</name>
<feature type="coiled-coil region" evidence="8">
    <location>
        <begin position="279"/>
        <end position="391"/>
    </location>
</feature>
<dbReference type="Proteomes" id="UP000694925">
    <property type="component" value="Unplaced"/>
</dbReference>
<dbReference type="GO" id="GO:0097711">
    <property type="term" value="P:ciliary basal body-plasma membrane docking"/>
    <property type="evidence" value="ECO:0007669"/>
    <property type="project" value="TreeGrafter"/>
</dbReference>
<evidence type="ECO:0000256" key="1">
    <source>
        <dbReference type="ARBA" id="ARBA00004120"/>
    </source>
</evidence>
<feature type="coiled-coil region" evidence="8">
    <location>
        <begin position="776"/>
        <end position="830"/>
    </location>
</feature>
<dbReference type="KEGG" id="ccal:108632811"/>
<dbReference type="RefSeq" id="XP_026666549.1">
    <property type="nucleotide sequence ID" value="XM_026810748.1"/>
</dbReference>
<evidence type="ECO:0000313" key="14">
    <source>
        <dbReference type="RefSeq" id="XP_026666549.1"/>
    </source>
</evidence>
<dbReference type="CTD" id="80184"/>
<evidence type="ECO:0000256" key="2">
    <source>
        <dbReference type="ARBA" id="ARBA00004300"/>
    </source>
</evidence>
<feature type="coiled-coil region" evidence="8">
    <location>
        <begin position="983"/>
        <end position="1019"/>
    </location>
</feature>
<feature type="region of interest" description="Disordered" evidence="9">
    <location>
        <begin position="1416"/>
        <end position="1436"/>
    </location>
</feature>
<dbReference type="GO" id="GO:0034451">
    <property type="term" value="C:centriolar satellite"/>
    <property type="evidence" value="ECO:0007669"/>
    <property type="project" value="TreeGrafter"/>
</dbReference>
<feature type="coiled-coil region" evidence="8">
    <location>
        <begin position="1146"/>
        <end position="1173"/>
    </location>
</feature>
<feature type="coiled-coil region" evidence="8">
    <location>
        <begin position="1903"/>
        <end position="1974"/>
    </location>
</feature>
<evidence type="ECO:0000256" key="7">
    <source>
        <dbReference type="ARBA" id="ARBA00023273"/>
    </source>
</evidence>
<dbReference type="GeneID" id="108632811"/>
<feature type="region of interest" description="Disordered" evidence="9">
    <location>
        <begin position="1874"/>
        <end position="1895"/>
    </location>
</feature>
<dbReference type="RefSeq" id="XP_026666548.1">
    <property type="nucleotide sequence ID" value="XM_026810747.1"/>
</dbReference>
<evidence type="ECO:0000256" key="6">
    <source>
        <dbReference type="ARBA" id="ARBA00023212"/>
    </source>
</evidence>
<dbReference type="GO" id="GO:1905349">
    <property type="term" value="P:ciliary transition zone assembly"/>
    <property type="evidence" value="ECO:0007669"/>
    <property type="project" value="TreeGrafter"/>
</dbReference>
<organism evidence="10 12">
    <name type="scientific">Ceratina calcarata</name>
    <dbReference type="NCBI Taxonomy" id="156304"/>
    <lineage>
        <taxon>Eukaryota</taxon>
        <taxon>Metazoa</taxon>
        <taxon>Ecdysozoa</taxon>
        <taxon>Arthropoda</taxon>
        <taxon>Hexapoda</taxon>
        <taxon>Insecta</taxon>
        <taxon>Pterygota</taxon>
        <taxon>Neoptera</taxon>
        <taxon>Endopterygota</taxon>
        <taxon>Hymenoptera</taxon>
        <taxon>Apocrita</taxon>
        <taxon>Aculeata</taxon>
        <taxon>Apoidea</taxon>
        <taxon>Anthophila</taxon>
        <taxon>Apidae</taxon>
        <taxon>Ceratina</taxon>
        <taxon>Zadontomerus</taxon>
    </lineage>
</organism>
<dbReference type="PANTHER" id="PTHR18879">
    <property type="entry name" value="CENTROSOMAL PROTEIN OF 290 KDA"/>
    <property type="match status" value="1"/>
</dbReference>
<dbReference type="InterPro" id="IPR026201">
    <property type="entry name" value="Cep290"/>
</dbReference>
<feature type="coiled-coil region" evidence="8">
    <location>
        <begin position="574"/>
        <end position="685"/>
    </location>
</feature>
<gene>
    <name evidence="11 12 13 14" type="primary">LOC108632811</name>
</gene>
<dbReference type="GO" id="GO:0035869">
    <property type="term" value="C:ciliary transition zone"/>
    <property type="evidence" value="ECO:0007669"/>
    <property type="project" value="TreeGrafter"/>
</dbReference>
<evidence type="ECO:0000313" key="12">
    <source>
        <dbReference type="RefSeq" id="XP_026666547.1"/>
    </source>
</evidence>
<accession>A0AAJ7RWF5</accession>
<feature type="compositionally biased region" description="Basic and acidic residues" evidence="9">
    <location>
        <begin position="1883"/>
        <end position="1895"/>
    </location>
</feature>
<feature type="coiled-coil region" evidence="8">
    <location>
        <begin position="871"/>
        <end position="950"/>
    </location>
</feature>
<reference evidence="11 12" key="1">
    <citation type="submission" date="2025-04" db="UniProtKB">
        <authorList>
            <consortium name="RefSeq"/>
        </authorList>
    </citation>
    <scope>IDENTIFICATION</scope>
    <source>
        <tissue evidence="11 12">Whole body</tissue>
    </source>
</reference>
<protein>
    <submittedName>
        <fullName evidence="11 12">Centrosomal protein of 290 kDa</fullName>
    </submittedName>
</protein>
<keyword evidence="3" id="KW-0963">Cytoplasm</keyword>
<evidence type="ECO:0000256" key="8">
    <source>
        <dbReference type="SAM" id="Coils"/>
    </source>
</evidence>
<keyword evidence="7" id="KW-0966">Cell projection</keyword>
<feature type="compositionally biased region" description="Basic and acidic residues" evidence="9">
    <location>
        <begin position="1422"/>
        <end position="1436"/>
    </location>
</feature>
<keyword evidence="10" id="KW-1185">Reference proteome</keyword>
<evidence type="ECO:0000313" key="13">
    <source>
        <dbReference type="RefSeq" id="XP_026666548.1"/>
    </source>
</evidence>